<evidence type="ECO:0000259" key="1">
    <source>
        <dbReference type="Pfam" id="PF00483"/>
    </source>
</evidence>
<dbReference type="InterPro" id="IPR029044">
    <property type="entry name" value="Nucleotide-diphossugar_trans"/>
</dbReference>
<dbReference type="PANTHER" id="PTHR22572">
    <property type="entry name" value="SUGAR-1-PHOSPHATE GUANYL TRANSFERASE"/>
    <property type="match status" value="1"/>
</dbReference>
<reference evidence="2 3" key="1">
    <citation type="submission" date="2019-12" db="EMBL/GenBank/DDBJ databases">
        <authorList>
            <person name="Huq M.A."/>
        </authorList>
    </citation>
    <scope>NUCLEOTIDE SEQUENCE [LARGE SCALE GENOMIC DNA]</scope>
    <source>
        <strain evidence="2 3">MAH-34</strain>
    </source>
</reference>
<accession>A0ABW9UK20</accession>
<sequence>MNMSYKELISVEVVIMTGGKGMRMAPYTKVLPKGLLPVGEQPILEIIVKQLRNYGFTSITMACGYLSGLIQTYFGDGSSRGVSISYYVENEPLGTVGPIKLIRRRSGPFLLINCDVLTTLDFSRFRDFHIQGGSILTIASQKKGIPIELGVLETQDEFVTDFVEKPTRSAYVSMGIYMMNPEVADYIPSHQYFDIPDLIHALLDADEKVRHYENNDFWLDIGRPVDYTLANEQFGKLKSLLLPGEPV</sequence>
<dbReference type="EMBL" id="WSEM01000035">
    <property type="protein sequence ID" value="MVQ39605.1"/>
    <property type="molecule type" value="Genomic_DNA"/>
</dbReference>
<proteinExistence type="predicted"/>
<dbReference type="SUPFAM" id="SSF53448">
    <property type="entry name" value="Nucleotide-diphospho-sugar transferases"/>
    <property type="match status" value="1"/>
</dbReference>
<dbReference type="InterPro" id="IPR050486">
    <property type="entry name" value="Mannose-1P_guanyltransferase"/>
</dbReference>
<keyword evidence="2" id="KW-0808">Transferase</keyword>
<dbReference type="Gene3D" id="3.90.550.10">
    <property type="entry name" value="Spore Coat Polysaccharide Biosynthesis Protein SpsA, Chain A"/>
    <property type="match status" value="1"/>
</dbReference>
<dbReference type="Pfam" id="PF00483">
    <property type="entry name" value="NTP_transferase"/>
    <property type="match status" value="1"/>
</dbReference>
<dbReference type="GO" id="GO:0016740">
    <property type="term" value="F:transferase activity"/>
    <property type="evidence" value="ECO:0007669"/>
    <property type="project" value="UniProtKB-KW"/>
</dbReference>
<keyword evidence="3" id="KW-1185">Reference proteome</keyword>
<protein>
    <submittedName>
        <fullName evidence="2">NTP transferase domain-containing protein</fullName>
    </submittedName>
</protein>
<feature type="domain" description="Nucleotidyl transferase" evidence="1">
    <location>
        <begin position="13"/>
        <end position="233"/>
    </location>
</feature>
<evidence type="ECO:0000313" key="2">
    <source>
        <dbReference type="EMBL" id="MVQ39605.1"/>
    </source>
</evidence>
<dbReference type="Proteomes" id="UP000467637">
    <property type="component" value="Unassembled WGS sequence"/>
</dbReference>
<dbReference type="InterPro" id="IPR005835">
    <property type="entry name" value="NTP_transferase_dom"/>
</dbReference>
<comment type="caution">
    <text evidence="2">The sequence shown here is derived from an EMBL/GenBank/DDBJ whole genome shotgun (WGS) entry which is preliminary data.</text>
</comment>
<evidence type="ECO:0000313" key="3">
    <source>
        <dbReference type="Proteomes" id="UP000467637"/>
    </source>
</evidence>
<organism evidence="2 3">
    <name type="scientific">Paenibacillus anseongense</name>
    <dbReference type="NCBI Taxonomy" id="2682845"/>
    <lineage>
        <taxon>Bacteria</taxon>
        <taxon>Bacillati</taxon>
        <taxon>Bacillota</taxon>
        <taxon>Bacilli</taxon>
        <taxon>Bacillales</taxon>
        <taxon>Paenibacillaceae</taxon>
        <taxon>Paenibacillus</taxon>
    </lineage>
</organism>
<name>A0ABW9UK20_9BACL</name>
<gene>
    <name evidence="2" type="ORF">GON05_33955</name>
</gene>